<dbReference type="PROSITE" id="PS50005">
    <property type="entry name" value="TPR"/>
    <property type="match status" value="1"/>
</dbReference>
<evidence type="ECO:0000256" key="4">
    <source>
        <dbReference type="PROSITE-ProRule" id="PRU00339"/>
    </source>
</evidence>
<evidence type="ECO:0000313" key="9">
    <source>
        <dbReference type="Proteomes" id="UP000232883"/>
    </source>
</evidence>
<dbReference type="Pfam" id="PF02518">
    <property type="entry name" value="HATPase_c"/>
    <property type="match status" value="1"/>
</dbReference>
<dbReference type="PRINTS" id="PR00344">
    <property type="entry name" value="BCTRLSENSOR"/>
</dbReference>
<dbReference type="InterPro" id="IPR019734">
    <property type="entry name" value="TPR_rpt"/>
</dbReference>
<feature type="coiled-coil region" evidence="5">
    <location>
        <begin position="455"/>
        <end position="485"/>
    </location>
</feature>
<proteinExistence type="predicted"/>
<dbReference type="Pfam" id="PF13424">
    <property type="entry name" value="TPR_12"/>
    <property type="match status" value="2"/>
</dbReference>
<dbReference type="SUPFAM" id="SSF55874">
    <property type="entry name" value="ATPase domain of HSP90 chaperone/DNA topoisomerase II/histidine kinase"/>
    <property type="match status" value="1"/>
</dbReference>
<dbReference type="PANTHER" id="PTHR43065">
    <property type="entry name" value="SENSOR HISTIDINE KINASE"/>
    <property type="match status" value="1"/>
</dbReference>
<dbReference type="Gene3D" id="1.10.287.130">
    <property type="match status" value="1"/>
</dbReference>
<dbReference type="OrthoDB" id="9806995at2"/>
<evidence type="ECO:0000313" key="8">
    <source>
        <dbReference type="EMBL" id="AUD03549.1"/>
    </source>
</evidence>
<dbReference type="EC" id="2.7.13.3" evidence="2"/>
<name>A0A2K8Z118_9BACT</name>
<protein>
    <recommendedName>
        <fullName evidence="2">histidine kinase</fullName>
        <ecNumber evidence="2">2.7.13.3</ecNumber>
    </recommendedName>
</protein>
<keyword evidence="6" id="KW-0472">Membrane</keyword>
<gene>
    <name evidence="8" type="ORF">CWM47_17965</name>
</gene>
<reference evidence="8 9" key="1">
    <citation type="submission" date="2017-11" db="EMBL/GenBank/DDBJ databases">
        <title>Taxonomic description and genome sequences of Spirosoma HA7 sp. nov., isolated from pollen microhabitat of Corylus avellana.</title>
        <authorList>
            <person name="Ambika Manirajan B."/>
            <person name="Suarez C."/>
            <person name="Ratering S."/>
            <person name="Geissler-Plaum R."/>
            <person name="Cardinale M."/>
            <person name="Sylvia S."/>
        </authorList>
    </citation>
    <scope>NUCLEOTIDE SEQUENCE [LARGE SCALE GENOMIC DNA]</scope>
    <source>
        <strain evidence="8 9">HA7</strain>
    </source>
</reference>
<keyword evidence="3" id="KW-0597">Phosphoprotein</keyword>
<dbReference type="InterPro" id="IPR036097">
    <property type="entry name" value="HisK_dim/P_sf"/>
</dbReference>
<keyword evidence="6" id="KW-1133">Transmembrane helix</keyword>
<evidence type="ECO:0000256" key="6">
    <source>
        <dbReference type="SAM" id="Phobius"/>
    </source>
</evidence>
<dbReference type="SUPFAM" id="SSF48452">
    <property type="entry name" value="TPR-like"/>
    <property type="match status" value="2"/>
</dbReference>
<dbReference type="PROSITE" id="PS50109">
    <property type="entry name" value="HIS_KIN"/>
    <property type="match status" value="1"/>
</dbReference>
<dbReference type="Gene3D" id="3.30.565.10">
    <property type="entry name" value="Histidine kinase-like ATPase, C-terminal domain"/>
    <property type="match status" value="1"/>
</dbReference>
<dbReference type="InterPro" id="IPR005467">
    <property type="entry name" value="His_kinase_dom"/>
</dbReference>
<dbReference type="KEGG" id="spir:CWM47_17965"/>
<dbReference type="SMART" id="SM00388">
    <property type="entry name" value="HisKA"/>
    <property type="match status" value="1"/>
</dbReference>
<feature type="domain" description="Histidine kinase" evidence="7">
    <location>
        <begin position="501"/>
        <end position="742"/>
    </location>
</feature>
<dbReference type="SUPFAM" id="SSF47384">
    <property type="entry name" value="Homodimeric domain of signal transducing histidine kinase"/>
    <property type="match status" value="1"/>
</dbReference>
<sequence length="742" mass="82267">MKYLTTVVIILFNLATLQGQSLKLDSLDRLIRQATTDTGRINRINAKINLLSQINIDSAISLSIKTIADAQRIKYPQGEGIARIRLAFNYSVKGNYAAAKANLKAAEATYIALNDTARLIKVYNTYGAMYGMQSKYDSSIIFFEKGMVLAEHSANKSDLGSIYLNIGISYDMQSNRPQALRYQQKALTRAESTKDVNTQAYCLVNMANTYKLMGDWKGAEQRYLRAIKLSNQEGIKNVELYAYTNLVDVYSEMKAPEKAYEVALKAAALGKETGDQAIQATSLSKAATNLARQKKFAEAEKLNRQAMALADATRQPLNIHQTYAAMGTILNQQARYPAAIPYYERSFDVLKEADIYDSQTGEIYAELSACYEKTGNYRRALDTYKKSAAITDSVRGKENVRKATELSMNYAFTKKQQAADAEQQKQNALAQTRQWALVAGMGLMLLVAAISLYAYRTKQKANALLEQQKKTLEQTLAKLQSTQTQLIQSEKMASLGELTAGIAHEIQNPLNFVNNFSEVSAELLEDIRAERKKEQRDEVLEEEILGDLSGNLIKINYHGGRASNIVKSMLEHSRTGTGRKQPTDVNALTAEYLRLAYSGQRVKDKDFYADLVTDYADDLNKVDVVPQELGRVLLNLFNNAFYAVGAKRHAGLDGYHPTVHISTKQQNGRVEIRVVDNGTGIAQPVLAKIFQPFFTTKPAGQGTGLGLSLSYDIITKGHGGRLTAKSQVGEFSEFIIDLPTAG</sequence>
<dbReference type="GO" id="GO:0000155">
    <property type="term" value="F:phosphorelay sensor kinase activity"/>
    <property type="evidence" value="ECO:0007669"/>
    <property type="project" value="InterPro"/>
</dbReference>
<accession>A0A2K8Z118</accession>
<evidence type="ECO:0000256" key="5">
    <source>
        <dbReference type="SAM" id="Coils"/>
    </source>
</evidence>
<dbReference type="InterPro" id="IPR036890">
    <property type="entry name" value="HATPase_C_sf"/>
</dbReference>
<feature type="transmembrane region" description="Helical" evidence="6">
    <location>
        <begin position="435"/>
        <end position="455"/>
    </location>
</feature>
<comment type="catalytic activity">
    <reaction evidence="1">
        <text>ATP + protein L-histidine = ADP + protein N-phospho-L-histidine.</text>
        <dbReference type="EC" id="2.7.13.3"/>
    </reaction>
</comment>
<dbReference type="SMART" id="SM00387">
    <property type="entry name" value="HATPase_c"/>
    <property type="match status" value="1"/>
</dbReference>
<dbReference type="InterPro" id="IPR003661">
    <property type="entry name" value="HisK_dim/P_dom"/>
</dbReference>
<dbReference type="SMART" id="SM00028">
    <property type="entry name" value="TPR"/>
    <property type="match status" value="7"/>
</dbReference>
<evidence type="ECO:0000259" key="7">
    <source>
        <dbReference type="PROSITE" id="PS50109"/>
    </source>
</evidence>
<feature type="repeat" description="TPR" evidence="4">
    <location>
        <begin position="361"/>
        <end position="394"/>
    </location>
</feature>
<dbReference type="Proteomes" id="UP000232883">
    <property type="component" value="Chromosome"/>
</dbReference>
<keyword evidence="4" id="KW-0802">TPR repeat</keyword>
<keyword evidence="5" id="KW-0175">Coiled coil</keyword>
<keyword evidence="6" id="KW-0812">Transmembrane</keyword>
<evidence type="ECO:0000256" key="1">
    <source>
        <dbReference type="ARBA" id="ARBA00000085"/>
    </source>
</evidence>
<dbReference type="CDD" id="cd00082">
    <property type="entry name" value="HisKA"/>
    <property type="match status" value="1"/>
</dbReference>
<dbReference type="InterPro" id="IPR011990">
    <property type="entry name" value="TPR-like_helical_dom_sf"/>
</dbReference>
<dbReference type="Gene3D" id="1.25.40.10">
    <property type="entry name" value="Tetratricopeptide repeat domain"/>
    <property type="match status" value="3"/>
</dbReference>
<evidence type="ECO:0000256" key="3">
    <source>
        <dbReference type="ARBA" id="ARBA00022553"/>
    </source>
</evidence>
<organism evidence="8 9">
    <name type="scientific">Spirosoma pollinicola</name>
    <dbReference type="NCBI Taxonomy" id="2057025"/>
    <lineage>
        <taxon>Bacteria</taxon>
        <taxon>Pseudomonadati</taxon>
        <taxon>Bacteroidota</taxon>
        <taxon>Cytophagia</taxon>
        <taxon>Cytophagales</taxon>
        <taxon>Cytophagaceae</taxon>
        <taxon>Spirosoma</taxon>
    </lineage>
</organism>
<evidence type="ECO:0000256" key="2">
    <source>
        <dbReference type="ARBA" id="ARBA00012438"/>
    </source>
</evidence>
<dbReference type="InterPro" id="IPR004358">
    <property type="entry name" value="Sig_transdc_His_kin-like_C"/>
</dbReference>
<keyword evidence="9" id="KW-1185">Reference proteome</keyword>
<dbReference type="AlphaFoldDB" id="A0A2K8Z118"/>
<dbReference type="InterPro" id="IPR003594">
    <property type="entry name" value="HATPase_dom"/>
</dbReference>
<dbReference type="RefSeq" id="WP_100989616.1">
    <property type="nucleotide sequence ID" value="NZ_CP025096.1"/>
</dbReference>
<dbReference type="PANTHER" id="PTHR43065:SF42">
    <property type="entry name" value="TWO-COMPONENT SENSOR PPRA"/>
    <property type="match status" value="1"/>
</dbReference>
<dbReference type="EMBL" id="CP025096">
    <property type="protein sequence ID" value="AUD03549.1"/>
    <property type="molecule type" value="Genomic_DNA"/>
</dbReference>